<proteinExistence type="inferred from homology"/>
<dbReference type="CDD" id="cd00771">
    <property type="entry name" value="ThrRS_core"/>
    <property type="match status" value="1"/>
</dbReference>
<evidence type="ECO:0000256" key="4">
    <source>
        <dbReference type="ARBA" id="ARBA00022598"/>
    </source>
</evidence>
<dbReference type="EMBL" id="CP119877">
    <property type="protein sequence ID" value="WFD33329.1"/>
    <property type="molecule type" value="Genomic_DNA"/>
</dbReference>
<evidence type="ECO:0000256" key="10">
    <source>
        <dbReference type="ARBA" id="ARBA00023146"/>
    </source>
</evidence>
<keyword evidence="6" id="KW-0067">ATP-binding</keyword>
<sequence length="797" mass="88603">MLVHVRRVTKRLGLFGARAAHTARTVAVPQGAIGTAAQLLNDALPKEASRFLVARDSFGKPLSLGDKIDQHAESVTYIPFDDDDTLGRRAMWLSAALMFGSALHTVVPGSTIATLGASGDGNLDATAGFVCEAILDQPDAVPRHGTLSEMRAAVDDALAAFASVQRSKPTPRLEPEQLAALEKELKRLAGANLSFVRQDVSLDEAWELFSRNPFRLKALLAGPSIPERIPIVRLQNTQFADLWHGDEALLRRTKPIKASRILNWSTAALTSYVPGSDGGVQPLLRIRGVSFPSADALQEFSNELAERERSDHRALGLAQSLFFTHDTSPGSAFVLPHGMRLLRKVERVIRDLYDAFGYEEVQTPQLFRSTLWKQSGHWDKYREDMFSAQGFAERSCCGGHAQQDDELFGIKPMNCPGHCVMYSSRSRSYRELPLRLAEFGPLHRNEASGALSGLTRVRRFHQDDAHVFCAPVHVGDEIKSMLHMLALAYRVFGFGDRFELVLSTRPDNYIGDLKVWEHAEASLKAALDASGRPWALNEGDGAFYGPKIDIRLVDAMGRKHQTATIQLDFQLPERFKLEYAVPEDSPEAKGATIVRPGVARPVMIHRAILGSFERFFAIIIEQCRGWWPFWMSPRQAVILPTVGADNEEVSKYVEHVRNFISHGDTFGTSSALPDPFVALGDAAASGASLRTRFYVDVNQNQTLGKRIRDAQLARYNFVLVVGPHEAQNNTVGVRLRDEKAAPEWISTPDGRRVSVQTLIHEVIQKYFSREVPSRVDLGEWKLDELRSLFCILDAMHV</sequence>
<dbReference type="EC" id="6.1.1.3" evidence="3"/>
<dbReference type="InterPro" id="IPR033728">
    <property type="entry name" value="ThrRS_core"/>
</dbReference>
<evidence type="ECO:0000256" key="6">
    <source>
        <dbReference type="ARBA" id="ARBA00022840"/>
    </source>
</evidence>
<dbReference type="InterPro" id="IPR006195">
    <property type="entry name" value="aa-tRNA-synth_II"/>
</dbReference>
<name>A0AAF0J5F1_9BASI</name>
<evidence type="ECO:0000313" key="14">
    <source>
        <dbReference type="EMBL" id="WFD33329.1"/>
    </source>
</evidence>
<dbReference type="PRINTS" id="PR01047">
    <property type="entry name" value="TRNASYNTHTHR"/>
</dbReference>
<evidence type="ECO:0000256" key="3">
    <source>
        <dbReference type="ARBA" id="ARBA00013163"/>
    </source>
</evidence>
<dbReference type="GO" id="GO:0005524">
    <property type="term" value="F:ATP binding"/>
    <property type="evidence" value="ECO:0007669"/>
    <property type="project" value="UniProtKB-KW"/>
</dbReference>
<evidence type="ECO:0000256" key="11">
    <source>
        <dbReference type="ARBA" id="ARBA00031900"/>
    </source>
</evidence>
<comment type="similarity">
    <text evidence="2">Belongs to the class-II aminoacyl-tRNA synthetase family.</text>
</comment>
<evidence type="ECO:0000256" key="9">
    <source>
        <dbReference type="ARBA" id="ARBA00023128"/>
    </source>
</evidence>
<evidence type="ECO:0000256" key="7">
    <source>
        <dbReference type="ARBA" id="ARBA00022917"/>
    </source>
</evidence>
<dbReference type="InterPro" id="IPR036621">
    <property type="entry name" value="Anticodon-bd_dom_sf"/>
</dbReference>
<dbReference type="SUPFAM" id="SSF52954">
    <property type="entry name" value="Class II aaRS ABD-related"/>
    <property type="match status" value="1"/>
</dbReference>
<keyword evidence="7" id="KW-0648">Protein biosynthesis</keyword>
<keyword evidence="15" id="KW-1185">Reference proteome</keyword>
<dbReference type="InterPro" id="IPR018163">
    <property type="entry name" value="Thr/Ala-tRNA-synth_IIc_edit"/>
</dbReference>
<dbReference type="PROSITE" id="PS50862">
    <property type="entry name" value="AA_TRNA_LIGASE_II"/>
    <property type="match status" value="1"/>
</dbReference>
<dbReference type="GO" id="GO:0005759">
    <property type="term" value="C:mitochondrial matrix"/>
    <property type="evidence" value="ECO:0007669"/>
    <property type="project" value="UniProtKB-SubCell"/>
</dbReference>
<evidence type="ECO:0000256" key="1">
    <source>
        <dbReference type="ARBA" id="ARBA00004305"/>
    </source>
</evidence>
<keyword evidence="8" id="KW-0809">Transit peptide</keyword>
<dbReference type="InterPro" id="IPR004154">
    <property type="entry name" value="Anticodon-bd"/>
</dbReference>
<dbReference type="GO" id="GO:0004829">
    <property type="term" value="F:threonine-tRNA ligase activity"/>
    <property type="evidence" value="ECO:0007669"/>
    <property type="project" value="UniProtKB-EC"/>
</dbReference>
<dbReference type="Pfam" id="PF00587">
    <property type="entry name" value="tRNA-synt_2b"/>
    <property type="match status" value="1"/>
</dbReference>
<evidence type="ECO:0000313" key="15">
    <source>
        <dbReference type="Proteomes" id="UP001219933"/>
    </source>
</evidence>
<evidence type="ECO:0000259" key="13">
    <source>
        <dbReference type="PROSITE" id="PS50862"/>
    </source>
</evidence>
<comment type="catalytic activity">
    <reaction evidence="12">
        <text>tRNA(Thr) + L-threonine + ATP = L-threonyl-tRNA(Thr) + AMP + diphosphate + H(+)</text>
        <dbReference type="Rhea" id="RHEA:24624"/>
        <dbReference type="Rhea" id="RHEA-COMP:9670"/>
        <dbReference type="Rhea" id="RHEA-COMP:9704"/>
        <dbReference type="ChEBI" id="CHEBI:15378"/>
        <dbReference type="ChEBI" id="CHEBI:30616"/>
        <dbReference type="ChEBI" id="CHEBI:33019"/>
        <dbReference type="ChEBI" id="CHEBI:57926"/>
        <dbReference type="ChEBI" id="CHEBI:78442"/>
        <dbReference type="ChEBI" id="CHEBI:78534"/>
        <dbReference type="ChEBI" id="CHEBI:456215"/>
        <dbReference type="EC" id="6.1.1.3"/>
    </reaction>
</comment>
<dbReference type="GO" id="GO:0006435">
    <property type="term" value="P:threonyl-tRNA aminoacylation"/>
    <property type="evidence" value="ECO:0007669"/>
    <property type="project" value="InterPro"/>
</dbReference>
<keyword evidence="9" id="KW-0496">Mitochondrion</keyword>
<dbReference type="InterPro" id="IPR045864">
    <property type="entry name" value="aa-tRNA-synth_II/BPL/LPL"/>
</dbReference>
<keyword evidence="5" id="KW-0547">Nucleotide-binding</keyword>
<evidence type="ECO:0000256" key="2">
    <source>
        <dbReference type="ARBA" id="ARBA00008226"/>
    </source>
</evidence>
<evidence type="ECO:0000256" key="8">
    <source>
        <dbReference type="ARBA" id="ARBA00022946"/>
    </source>
</evidence>
<feature type="domain" description="Aminoacyl-transfer RNA synthetases class-II family profile" evidence="13">
    <location>
        <begin position="336"/>
        <end position="640"/>
    </location>
</feature>
<dbReference type="Proteomes" id="UP001219933">
    <property type="component" value="Chromosome 1"/>
</dbReference>
<dbReference type="InterPro" id="IPR002314">
    <property type="entry name" value="aa-tRNA-synt_IIb"/>
</dbReference>
<dbReference type="NCBIfam" id="TIGR00418">
    <property type="entry name" value="thrS"/>
    <property type="match status" value="1"/>
</dbReference>
<keyword evidence="10" id="KW-0030">Aminoacyl-tRNA synthetase</keyword>
<organism evidence="14 15">
    <name type="scientific">Malassezia cuniculi</name>
    <dbReference type="NCBI Taxonomy" id="948313"/>
    <lineage>
        <taxon>Eukaryota</taxon>
        <taxon>Fungi</taxon>
        <taxon>Dikarya</taxon>
        <taxon>Basidiomycota</taxon>
        <taxon>Ustilaginomycotina</taxon>
        <taxon>Malasseziomycetes</taxon>
        <taxon>Malasseziales</taxon>
        <taxon>Malasseziaceae</taxon>
        <taxon>Malassezia</taxon>
    </lineage>
</organism>
<dbReference type="AlphaFoldDB" id="A0AAF0J5F1"/>
<dbReference type="SUPFAM" id="SSF55186">
    <property type="entry name" value="ThrRS/AlaRS common domain"/>
    <property type="match status" value="1"/>
</dbReference>
<keyword evidence="4 14" id="KW-0436">Ligase</keyword>
<evidence type="ECO:0000256" key="12">
    <source>
        <dbReference type="ARBA" id="ARBA00049515"/>
    </source>
</evidence>
<dbReference type="Pfam" id="PF03129">
    <property type="entry name" value="HGTP_anticodon"/>
    <property type="match status" value="1"/>
</dbReference>
<evidence type="ECO:0000256" key="5">
    <source>
        <dbReference type="ARBA" id="ARBA00022741"/>
    </source>
</evidence>
<dbReference type="Gene3D" id="3.30.930.10">
    <property type="entry name" value="Bira Bifunctional Protein, Domain 2"/>
    <property type="match status" value="1"/>
</dbReference>
<comment type="subcellular location">
    <subcellularLocation>
        <location evidence="1">Mitochondrion matrix</location>
    </subcellularLocation>
</comment>
<reference evidence="14" key="1">
    <citation type="submission" date="2023-03" db="EMBL/GenBank/DDBJ databases">
        <title>Mating type loci evolution in Malassezia.</title>
        <authorList>
            <person name="Coelho M.A."/>
        </authorList>
    </citation>
    <scope>NUCLEOTIDE SEQUENCE</scope>
    <source>
        <strain evidence="14">CBS 11721</strain>
    </source>
</reference>
<dbReference type="FunFam" id="3.30.930.10:FF:000039">
    <property type="entry name" value="Threonyl-tRNA synthetase, mitochondrial"/>
    <property type="match status" value="1"/>
</dbReference>
<accession>A0AAF0J5F1</accession>
<dbReference type="Gene3D" id="3.40.50.800">
    <property type="entry name" value="Anticodon-binding domain"/>
    <property type="match status" value="1"/>
</dbReference>
<dbReference type="SUPFAM" id="SSF55681">
    <property type="entry name" value="Class II aaRS and biotin synthetases"/>
    <property type="match status" value="1"/>
</dbReference>
<dbReference type="InterPro" id="IPR002320">
    <property type="entry name" value="Thr-tRNA-ligase_IIa"/>
</dbReference>
<dbReference type="Gene3D" id="3.30.980.10">
    <property type="entry name" value="Threonyl-trna Synthetase, Chain A, domain 2"/>
    <property type="match status" value="1"/>
</dbReference>
<dbReference type="PANTHER" id="PTHR11451">
    <property type="entry name" value="THREONINE-TRNA LIGASE"/>
    <property type="match status" value="1"/>
</dbReference>
<protein>
    <recommendedName>
        <fullName evidence="3">threonine--tRNA ligase</fullName>
        <ecNumber evidence="3">6.1.1.3</ecNumber>
    </recommendedName>
    <alternativeName>
        <fullName evidence="11">Threonyl-tRNA synthetase</fullName>
    </alternativeName>
</protein>
<gene>
    <name evidence="14" type="primary">MST1</name>
    <name evidence="14" type="ORF">MCUN1_000142</name>
</gene>
<dbReference type="PANTHER" id="PTHR11451:SF46">
    <property type="entry name" value="THREONINE--TRNA LIGASE"/>
    <property type="match status" value="1"/>
</dbReference>